<accession>A0A8S8ZJS4</accession>
<dbReference type="InterPro" id="IPR028144">
    <property type="entry name" value="CYSTM_dom"/>
</dbReference>
<evidence type="ECO:0000256" key="4">
    <source>
        <dbReference type="SAM" id="MobiDB-lite"/>
    </source>
</evidence>
<evidence type="ECO:0000259" key="5">
    <source>
        <dbReference type="Pfam" id="PF12734"/>
    </source>
</evidence>
<dbReference type="GO" id="GO:0016020">
    <property type="term" value="C:membrane"/>
    <property type="evidence" value="ECO:0007669"/>
    <property type="project" value="UniProtKB-SubCell"/>
</dbReference>
<feature type="compositionally biased region" description="Pro residues" evidence="4">
    <location>
        <begin position="76"/>
        <end position="90"/>
    </location>
</feature>
<feature type="domain" description="Cysteine-rich transmembrane" evidence="5">
    <location>
        <begin position="90"/>
        <end position="124"/>
    </location>
</feature>
<feature type="compositionally biased region" description="Pro residues" evidence="4">
    <location>
        <begin position="45"/>
        <end position="54"/>
    </location>
</feature>
<evidence type="ECO:0000256" key="1">
    <source>
        <dbReference type="ARBA" id="ARBA00004370"/>
    </source>
</evidence>
<comment type="subcellular location">
    <subcellularLocation>
        <location evidence="1">Membrane</location>
    </subcellularLocation>
</comment>
<feature type="compositionally biased region" description="Pro residues" evidence="4">
    <location>
        <begin position="7"/>
        <end position="17"/>
    </location>
</feature>
<dbReference type="AlphaFoldDB" id="A0A8S8ZJS4"/>
<evidence type="ECO:0000313" key="6">
    <source>
        <dbReference type="EMBL" id="KAA8630944.1"/>
    </source>
</evidence>
<name>A0A8S8ZJS4_SORMA</name>
<evidence type="ECO:0000313" key="7">
    <source>
        <dbReference type="Proteomes" id="UP000433876"/>
    </source>
</evidence>
<dbReference type="Proteomes" id="UP000433876">
    <property type="component" value="Unassembled WGS sequence"/>
</dbReference>
<comment type="similarity">
    <text evidence="2">Belongs to the CYSTM1 family.</text>
</comment>
<organism evidence="6 7">
    <name type="scientific">Sordaria macrospora</name>
    <dbReference type="NCBI Taxonomy" id="5147"/>
    <lineage>
        <taxon>Eukaryota</taxon>
        <taxon>Fungi</taxon>
        <taxon>Dikarya</taxon>
        <taxon>Ascomycota</taxon>
        <taxon>Pezizomycotina</taxon>
        <taxon>Sordariomycetes</taxon>
        <taxon>Sordariomycetidae</taxon>
        <taxon>Sordariales</taxon>
        <taxon>Sordariaceae</taxon>
        <taxon>Sordaria</taxon>
    </lineage>
</organism>
<sequence length="124" mass="13519">MDYGKQDPPPYNQPQPPQAAYAGYGAPPPQGGTPYGQPQGGYYPPQDPNYPPPGQYGQQPGPYQQGPQMGYYQQQQPPPGAYYQQGPPPQGYYQQPEERKSNSDNICLAILGTCAVCCCLDAIF</sequence>
<keyword evidence="3" id="KW-0472">Membrane</keyword>
<gene>
    <name evidence="6" type="ORF">SMACR_00906</name>
</gene>
<feature type="compositionally biased region" description="Low complexity" evidence="4">
    <location>
        <begin position="35"/>
        <end position="44"/>
    </location>
</feature>
<evidence type="ECO:0000256" key="2">
    <source>
        <dbReference type="ARBA" id="ARBA00009444"/>
    </source>
</evidence>
<feature type="region of interest" description="Disordered" evidence="4">
    <location>
        <begin position="1"/>
        <end position="100"/>
    </location>
</feature>
<feature type="compositionally biased region" description="Low complexity" evidence="4">
    <location>
        <begin position="55"/>
        <end position="75"/>
    </location>
</feature>
<dbReference type="EMBL" id="NMPR01000090">
    <property type="protein sequence ID" value="KAA8630944.1"/>
    <property type="molecule type" value="Genomic_DNA"/>
</dbReference>
<reference evidence="6 7" key="1">
    <citation type="submission" date="2017-07" db="EMBL/GenBank/DDBJ databases">
        <title>Genome sequence of the Sordaria macrospora wild type strain R19027.</title>
        <authorList>
            <person name="Nowrousian M."/>
            <person name="Teichert I."/>
            <person name="Kueck U."/>
        </authorList>
    </citation>
    <scope>NUCLEOTIDE SEQUENCE [LARGE SCALE GENOMIC DNA]</scope>
    <source>
        <strain evidence="6 7">R19027</strain>
        <tissue evidence="6">Mycelium</tissue>
    </source>
</reference>
<proteinExistence type="inferred from homology"/>
<comment type="caution">
    <text evidence="6">The sequence shown here is derived from an EMBL/GenBank/DDBJ whole genome shotgun (WGS) entry which is preliminary data.</text>
</comment>
<protein>
    <recommendedName>
        <fullName evidence="5">Cysteine-rich transmembrane domain-containing protein</fullName>
    </recommendedName>
</protein>
<evidence type="ECO:0000256" key="3">
    <source>
        <dbReference type="ARBA" id="ARBA00023136"/>
    </source>
</evidence>
<dbReference type="Pfam" id="PF12734">
    <property type="entry name" value="CYSTM"/>
    <property type="match status" value="1"/>
</dbReference>